<evidence type="ECO:0000256" key="11">
    <source>
        <dbReference type="RuleBase" id="RU004069"/>
    </source>
</evidence>
<reference evidence="14" key="1">
    <citation type="submission" date="2025-08" db="UniProtKB">
        <authorList>
            <consortium name="RefSeq"/>
        </authorList>
    </citation>
    <scope>IDENTIFICATION</scope>
</reference>
<dbReference type="RefSeq" id="XP_033773896.1">
    <property type="nucleotide sequence ID" value="XM_033918005.1"/>
</dbReference>
<dbReference type="PROSITE" id="PS00689">
    <property type="entry name" value="GLYCO_HORMONE_BETA_2"/>
    <property type="match status" value="1"/>
</dbReference>
<proteinExistence type="inferred from homology"/>
<evidence type="ECO:0000313" key="13">
    <source>
        <dbReference type="Proteomes" id="UP000515159"/>
    </source>
</evidence>
<name>A0A6P8PE93_GEOSA</name>
<dbReference type="InterPro" id="IPR029034">
    <property type="entry name" value="Cystine-knot_cytokine"/>
</dbReference>
<evidence type="ECO:0000256" key="4">
    <source>
        <dbReference type="ARBA" id="ARBA00022702"/>
    </source>
</evidence>
<evidence type="ECO:0000256" key="1">
    <source>
        <dbReference type="ARBA" id="ARBA00004613"/>
    </source>
</evidence>
<dbReference type="InterPro" id="IPR006208">
    <property type="entry name" value="Glyco_hormone_CN"/>
</dbReference>
<dbReference type="GeneID" id="117347286"/>
<dbReference type="AlphaFoldDB" id="A0A6P8PE93"/>
<dbReference type="GO" id="GO:0005737">
    <property type="term" value="C:cytoplasm"/>
    <property type="evidence" value="ECO:0007669"/>
    <property type="project" value="TreeGrafter"/>
</dbReference>
<dbReference type="Gene3D" id="2.10.90.10">
    <property type="entry name" value="Cystine-knot cytokines"/>
    <property type="match status" value="1"/>
</dbReference>
<dbReference type="KEGG" id="gsh:117347286"/>
<organism evidence="13 14">
    <name type="scientific">Geotrypetes seraphini</name>
    <name type="common">Gaboon caecilian</name>
    <name type="synonym">Caecilia seraphini</name>
    <dbReference type="NCBI Taxonomy" id="260995"/>
    <lineage>
        <taxon>Eukaryota</taxon>
        <taxon>Metazoa</taxon>
        <taxon>Chordata</taxon>
        <taxon>Craniata</taxon>
        <taxon>Vertebrata</taxon>
        <taxon>Euteleostomi</taxon>
        <taxon>Amphibia</taxon>
        <taxon>Gymnophiona</taxon>
        <taxon>Geotrypetes</taxon>
    </lineage>
</organism>
<keyword evidence="4 11" id="KW-0372">Hormone</keyword>
<dbReference type="Proteomes" id="UP000515159">
    <property type="component" value="Chromosome 13"/>
</dbReference>
<evidence type="ECO:0000256" key="8">
    <source>
        <dbReference type="ARBA" id="ARBA00039483"/>
    </source>
</evidence>
<evidence type="ECO:0000259" key="12">
    <source>
        <dbReference type="Pfam" id="PF00007"/>
    </source>
</evidence>
<dbReference type="CDD" id="cd00069">
    <property type="entry name" value="GHB_like"/>
    <property type="match status" value="1"/>
</dbReference>
<dbReference type="InterPro" id="IPR018245">
    <property type="entry name" value="Gonadotropin_bsu_CS"/>
</dbReference>
<evidence type="ECO:0000256" key="3">
    <source>
        <dbReference type="ARBA" id="ARBA00022525"/>
    </source>
</evidence>
<keyword evidence="5" id="KW-1015">Disulfide bond</keyword>
<dbReference type="PANTHER" id="PTHR11515:SF5">
    <property type="entry name" value="THYROTROPIN SUBUNIT BETA"/>
    <property type="match status" value="1"/>
</dbReference>
<dbReference type="InterPro" id="IPR001545">
    <property type="entry name" value="Gonadotropin_bsu"/>
</dbReference>
<dbReference type="FunCoup" id="A0A6P8PE93">
    <property type="interactions" value="500"/>
</dbReference>
<gene>
    <name evidence="14" type="primary">TSHB</name>
</gene>
<keyword evidence="13" id="KW-1185">Reference proteome</keyword>
<evidence type="ECO:0000256" key="5">
    <source>
        <dbReference type="ARBA" id="ARBA00023157"/>
    </source>
</evidence>
<protein>
    <recommendedName>
        <fullName evidence="8">Thyrotropin subunit beta</fullName>
    </recommendedName>
    <alternativeName>
        <fullName evidence="9">Thyroid-stimulating hormone subunit beta</fullName>
    </alternativeName>
    <alternativeName>
        <fullName evidence="10">Thyrotropin beta chain</fullName>
    </alternativeName>
</protein>
<comment type="similarity">
    <text evidence="2 11">Belongs to the glycoprotein hormones subunit beta family.</text>
</comment>
<dbReference type="GO" id="GO:0005615">
    <property type="term" value="C:extracellular space"/>
    <property type="evidence" value="ECO:0007669"/>
    <property type="project" value="TreeGrafter"/>
</dbReference>
<comment type="subunit">
    <text evidence="7">Heterodimer of a common alpha chain and a unique beta chain which confers biological specificity to thyrotropin, lutropin, follitropin and gonadotropin.</text>
</comment>
<dbReference type="GO" id="GO:0005179">
    <property type="term" value="F:hormone activity"/>
    <property type="evidence" value="ECO:0007669"/>
    <property type="project" value="UniProtKB-KW"/>
</dbReference>
<evidence type="ECO:0000256" key="6">
    <source>
        <dbReference type="ARBA" id="ARBA00023180"/>
    </source>
</evidence>
<dbReference type="PROSITE" id="PS00261">
    <property type="entry name" value="GLYCO_HORMONE_BETA_1"/>
    <property type="match status" value="1"/>
</dbReference>
<feature type="domain" description="Glycoprotein hormone subunit beta" evidence="12">
    <location>
        <begin position="113"/>
        <end position="217"/>
    </location>
</feature>
<evidence type="ECO:0000256" key="7">
    <source>
        <dbReference type="ARBA" id="ARBA00038688"/>
    </source>
</evidence>
<accession>A0A6P8PE93</accession>
<evidence type="ECO:0000256" key="9">
    <source>
        <dbReference type="ARBA" id="ARBA00042284"/>
    </source>
</evidence>
<dbReference type="PANTHER" id="PTHR11515">
    <property type="entry name" value="GLYCOPROTEIN HORMONE BETA CHAIN"/>
    <property type="match status" value="1"/>
</dbReference>
<dbReference type="SUPFAM" id="SSF57501">
    <property type="entry name" value="Cystine-knot cytokines"/>
    <property type="match status" value="1"/>
</dbReference>
<dbReference type="SMART" id="SM00068">
    <property type="entry name" value="GHB"/>
    <property type="match status" value="1"/>
</dbReference>
<dbReference type="CTD" id="7252"/>
<dbReference type="InParanoid" id="A0A6P8PE93"/>
<dbReference type="FunFam" id="2.10.90.10:FF:000007">
    <property type="entry name" value="Luteinizing hormone beta subunit"/>
    <property type="match status" value="1"/>
</dbReference>
<evidence type="ECO:0000256" key="10">
    <source>
        <dbReference type="ARBA" id="ARBA00042931"/>
    </source>
</evidence>
<dbReference type="OrthoDB" id="8866353at2759"/>
<sequence>METIGLRGINLSAMVTWEDDRPLGLRAARQIWTWRMQQGDLSSLKDELFVQKEPKPPPKPCCSRIQELRREAQERAQKKQRRGSVHGSPNRMNTIILGIVLFSLMFDHAAALLCVPTEYTIYVEKKECAFCLAINATICSGFCLTRDPNLKERLLKSTLSQTVCTYKDYIYETVAIPGCPVHINPYYTYPVAVSCMCAKCNTDYSDCVHEINTMNYCTKPQKTNLLELSNYIQ</sequence>
<dbReference type="GO" id="GO:0007186">
    <property type="term" value="P:G protein-coupled receptor signaling pathway"/>
    <property type="evidence" value="ECO:0007669"/>
    <property type="project" value="TreeGrafter"/>
</dbReference>
<keyword evidence="6" id="KW-0325">Glycoprotein</keyword>
<keyword evidence="3" id="KW-0964">Secreted</keyword>
<comment type="subcellular location">
    <subcellularLocation>
        <location evidence="1 11">Secreted</location>
    </subcellularLocation>
</comment>
<evidence type="ECO:0000256" key="2">
    <source>
        <dbReference type="ARBA" id="ARBA00006552"/>
    </source>
</evidence>
<evidence type="ECO:0000313" key="14">
    <source>
        <dbReference type="RefSeq" id="XP_033773896.1"/>
    </source>
</evidence>
<dbReference type="Pfam" id="PF00007">
    <property type="entry name" value="Cys_knot"/>
    <property type="match status" value="1"/>
</dbReference>